<feature type="repeat" description="TPR" evidence="1">
    <location>
        <begin position="326"/>
        <end position="359"/>
    </location>
</feature>
<sequence length="898" mass="99456">MRFYKSGFGIFVCLLVIVFTSSVFNLPMVTASRVLAQTTDARKAEADRLFQQGIKQFETSQFTAALESWQQALFIYREIKDRDGESWALGNIGVAYRNLGDYKTAIEYYQQLLAIAREIKDRQNEGKALGNLGVAYRNLGDYKKAIDYLQQTLAIAREIKDRNSESKALGSLGAAYLDLGDYKKAIEYLQQQLAIAREIKDRQSEGAALGNLGLTYYSLGDYPKAIEYQQQLLAIAREIKDRQNEGKALGNLGIAYFSLGDYPKAIEYSQQLLAIAREIKDRQSEGAALGNLGIAYYSLRDYPKAIEYLQQQLAIAREIKDRQSEGAALGNLGTTYGSLRDYKKAIEYLQQQLAIAREIKDRQGEGKALGNLGTTYFSLGDYPKAIEYLQQKLAIAREIKDRNSEGKALGNLGLAFYKQGNLTLAESTLFEGIKVLESLRGRELKDSEKVSIFEQQSSTYRTLQQVLIAQNKTEAALEIAERGRGRAFVELLTSRLYANPKQQFPTPPKIAEIKQIAKSQNATLVQYSIIYDEFKIAGKSQWEDSELYIWVIKPTGEVSFHRSDLKPLWQKQNTDLSTLVNSVRASIGVVDINSRARGIFVADNNVNKANQNQRLKQLHEILIKPIADSLPKNPNDRVIFIPQGSLFLVPFPALQDADNKYLIEKHTILTAPSIQVLDLTRKQKLKHGQAQIGTGEALVVGNPTMPSVALKVGEKPIKLPPLLGAEREAIAIAPLLKTKAITGGEATETAIAQKMQQARYIHLATHGLLDDNRGLGSAIALTPSAKDDGLLNAEEILDMKINADLVVLSACDTGRGRITGDGVIGLSRSLISAGVPSVMVSLWAVDDGSTAFLMTEFYQNLQQGLDKATALRKAMLTAKDKYTNPLHWSAFTLIGEAE</sequence>
<dbReference type="PANTHER" id="PTHR10098">
    <property type="entry name" value="RAPSYN-RELATED"/>
    <property type="match status" value="1"/>
</dbReference>
<dbReference type="Pfam" id="PF13424">
    <property type="entry name" value="TPR_12"/>
    <property type="match status" value="5"/>
</dbReference>
<dbReference type="SMART" id="SM00028">
    <property type="entry name" value="TPR"/>
    <property type="match status" value="10"/>
</dbReference>
<dbReference type="InterPro" id="IPR024983">
    <property type="entry name" value="CHAT_dom"/>
</dbReference>
<dbReference type="Proteomes" id="UP000658514">
    <property type="component" value="Unassembled WGS sequence"/>
</dbReference>
<dbReference type="Pfam" id="PF12770">
    <property type="entry name" value="CHAT"/>
    <property type="match status" value="1"/>
</dbReference>
<feature type="repeat" description="TPR" evidence="1">
    <location>
        <begin position="366"/>
        <end position="399"/>
    </location>
</feature>
<name>A0ABR8ABT1_9CYAN</name>
<dbReference type="PROSITE" id="PS50293">
    <property type="entry name" value="TPR_REGION"/>
    <property type="match status" value="1"/>
</dbReference>
<feature type="repeat" description="TPR" evidence="1">
    <location>
        <begin position="246"/>
        <end position="279"/>
    </location>
</feature>
<evidence type="ECO:0000259" key="2">
    <source>
        <dbReference type="Pfam" id="PF12770"/>
    </source>
</evidence>
<dbReference type="PANTHER" id="PTHR10098:SF108">
    <property type="entry name" value="TETRATRICOPEPTIDE REPEAT PROTEIN 28"/>
    <property type="match status" value="1"/>
</dbReference>
<dbReference type="RefSeq" id="WP_190544605.1">
    <property type="nucleotide sequence ID" value="NZ_CAWPNO010000060.1"/>
</dbReference>
<feature type="repeat" description="TPR" evidence="1">
    <location>
        <begin position="86"/>
        <end position="119"/>
    </location>
</feature>
<feature type="repeat" description="TPR" evidence="1">
    <location>
        <begin position="126"/>
        <end position="159"/>
    </location>
</feature>
<protein>
    <submittedName>
        <fullName evidence="3">CHAT domain-containing protein</fullName>
    </submittedName>
</protein>
<keyword evidence="4" id="KW-1185">Reference proteome</keyword>
<comment type="caution">
    <text evidence="3">The sequence shown here is derived from an EMBL/GenBank/DDBJ whole genome shotgun (WGS) entry which is preliminary data.</text>
</comment>
<dbReference type="Gene3D" id="1.25.40.10">
    <property type="entry name" value="Tetratricopeptide repeat domain"/>
    <property type="match status" value="3"/>
</dbReference>
<feature type="repeat" description="TPR" evidence="1">
    <location>
        <begin position="286"/>
        <end position="319"/>
    </location>
</feature>
<feature type="repeat" description="TPR" evidence="1">
    <location>
        <begin position="206"/>
        <end position="239"/>
    </location>
</feature>
<dbReference type="InterPro" id="IPR011990">
    <property type="entry name" value="TPR-like_helical_dom_sf"/>
</dbReference>
<gene>
    <name evidence="3" type="ORF">H6G24_18150</name>
</gene>
<dbReference type="InterPro" id="IPR019734">
    <property type="entry name" value="TPR_rpt"/>
</dbReference>
<evidence type="ECO:0000313" key="4">
    <source>
        <dbReference type="Proteomes" id="UP000658514"/>
    </source>
</evidence>
<proteinExistence type="predicted"/>
<dbReference type="EMBL" id="JACJQH010000028">
    <property type="protein sequence ID" value="MBD2197401.1"/>
    <property type="molecule type" value="Genomic_DNA"/>
</dbReference>
<evidence type="ECO:0000256" key="1">
    <source>
        <dbReference type="PROSITE-ProRule" id="PRU00339"/>
    </source>
</evidence>
<dbReference type="SUPFAM" id="SSF48452">
    <property type="entry name" value="TPR-like"/>
    <property type="match status" value="3"/>
</dbReference>
<keyword evidence="1" id="KW-0802">TPR repeat</keyword>
<organism evidence="3 4">
    <name type="scientific">Calothrix parietina FACHB-288</name>
    <dbReference type="NCBI Taxonomy" id="2692896"/>
    <lineage>
        <taxon>Bacteria</taxon>
        <taxon>Bacillati</taxon>
        <taxon>Cyanobacteriota</taxon>
        <taxon>Cyanophyceae</taxon>
        <taxon>Nostocales</taxon>
        <taxon>Calotrichaceae</taxon>
        <taxon>Calothrix</taxon>
    </lineage>
</organism>
<reference evidence="3 4" key="1">
    <citation type="journal article" date="2020" name="ISME J.">
        <title>Comparative genomics reveals insights into cyanobacterial evolution and habitat adaptation.</title>
        <authorList>
            <person name="Chen M.Y."/>
            <person name="Teng W.K."/>
            <person name="Zhao L."/>
            <person name="Hu C.X."/>
            <person name="Zhou Y.K."/>
            <person name="Han B.P."/>
            <person name="Song L.R."/>
            <person name="Shu W.S."/>
        </authorList>
    </citation>
    <scope>NUCLEOTIDE SEQUENCE [LARGE SCALE GENOMIC DNA]</scope>
    <source>
        <strain evidence="3 4">FACHB-288</strain>
    </source>
</reference>
<feature type="domain" description="CHAT" evidence="2">
    <location>
        <begin position="614"/>
        <end position="896"/>
    </location>
</feature>
<accession>A0ABR8ABT1</accession>
<feature type="repeat" description="TPR" evidence="1">
    <location>
        <begin position="166"/>
        <end position="199"/>
    </location>
</feature>
<dbReference type="PROSITE" id="PS50005">
    <property type="entry name" value="TPR"/>
    <property type="match status" value="8"/>
</dbReference>
<evidence type="ECO:0000313" key="3">
    <source>
        <dbReference type="EMBL" id="MBD2197401.1"/>
    </source>
</evidence>